<organism evidence="15 16">
    <name type="scientific">Actinia tenebrosa</name>
    <name type="common">Australian red waratah sea anemone</name>
    <dbReference type="NCBI Taxonomy" id="6105"/>
    <lineage>
        <taxon>Eukaryota</taxon>
        <taxon>Metazoa</taxon>
        <taxon>Cnidaria</taxon>
        <taxon>Anthozoa</taxon>
        <taxon>Hexacorallia</taxon>
        <taxon>Actiniaria</taxon>
        <taxon>Actiniidae</taxon>
        <taxon>Actinia</taxon>
    </lineage>
</organism>
<keyword evidence="8 11" id="KW-0406">Ion transport</keyword>
<dbReference type="SUPFAM" id="SSF63712">
    <property type="entry name" value="Nicotinic receptor ligand binding domain-like"/>
    <property type="match status" value="1"/>
</dbReference>
<evidence type="ECO:0000256" key="7">
    <source>
        <dbReference type="ARBA" id="ARBA00022989"/>
    </source>
</evidence>
<gene>
    <name evidence="16" type="primary">LOC116302473</name>
</gene>
<dbReference type="CDD" id="cd18990">
    <property type="entry name" value="LGIC_ECD_GABAAR"/>
    <property type="match status" value="1"/>
</dbReference>
<dbReference type="Pfam" id="PF02931">
    <property type="entry name" value="Neur_chan_LBD"/>
    <property type="match status" value="1"/>
</dbReference>
<evidence type="ECO:0000256" key="8">
    <source>
        <dbReference type="ARBA" id="ARBA00023065"/>
    </source>
</evidence>
<dbReference type="PRINTS" id="PR00252">
    <property type="entry name" value="NRIONCHANNEL"/>
</dbReference>
<keyword evidence="10 11" id="KW-0407">Ion channel</keyword>
<feature type="transmembrane region" description="Helical" evidence="11">
    <location>
        <begin position="322"/>
        <end position="345"/>
    </location>
</feature>
<dbReference type="InParanoid" id="A0A6P8IKZ5"/>
<evidence type="ECO:0000313" key="16">
    <source>
        <dbReference type="RefSeq" id="XP_031567631.1"/>
    </source>
</evidence>
<evidence type="ECO:0000256" key="10">
    <source>
        <dbReference type="ARBA" id="ARBA00023303"/>
    </source>
</evidence>
<feature type="compositionally biased region" description="Acidic residues" evidence="12">
    <location>
        <begin position="369"/>
        <end position="385"/>
    </location>
</feature>
<keyword evidence="5 11" id="KW-0812">Transmembrane</keyword>
<protein>
    <submittedName>
        <fullName evidence="16">Glycine receptor subunit alpha-3-like isoform X1</fullName>
    </submittedName>
</protein>
<name>A0A6P8IKZ5_ACTTE</name>
<evidence type="ECO:0000256" key="12">
    <source>
        <dbReference type="SAM" id="MobiDB-lite"/>
    </source>
</evidence>
<dbReference type="AlphaFoldDB" id="A0A6P8IKZ5"/>
<feature type="transmembrane region" description="Helical" evidence="11">
    <location>
        <begin position="455"/>
        <end position="474"/>
    </location>
</feature>
<feature type="domain" description="Neurotransmitter-gated ion-channel ligand-binding" evidence="13">
    <location>
        <begin position="51"/>
        <end position="255"/>
    </location>
</feature>
<accession>A0A6P8IKZ5</accession>
<keyword evidence="3 11" id="KW-0813">Transport</keyword>
<dbReference type="InterPro" id="IPR036719">
    <property type="entry name" value="Neuro-gated_channel_TM_sf"/>
</dbReference>
<dbReference type="RefSeq" id="XP_031567631.1">
    <property type="nucleotide sequence ID" value="XM_031711771.1"/>
</dbReference>
<dbReference type="NCBIfam" id="TIGR00860">
    <property type="entry name" value="LIC"/>
    <property type="match status" value="1"/>
</dbReference>
<dbReference type="GO" id="GO:0005230">
    <property type="term" value="F:extracellular ligand-gated monoatomic ion channel activity"/>
    <property type="evidence" value="ECO:0007669"/>
    <property type="project" value="InterPro"/>
</dbReference>
<dbReference type="InterPro" id="IPR036734">
    <property type="entry name" value="Neur_chan_lig-bd_sf"/>
</dbReference>
<keyword evidence="4" id="KW-1003">Cell membrane</keyword>
<dbReference type="GeneID" id="116302473"/>
<comment type="subcellular location">
    <subcellularLocation>
        <location evidence="2">Cell membrane</location>
    </subcellularLocation>
    <subcellularLocation>
        <location evidence="1">Membrane</location>
        <topology evidence="1">Multi-pass membrane protein</topology>
    </subcellularLocation>
</comment>
<keyword evidence="7 11" id="KW-1133">Transmembrane helix</keyword>
<dbReference type="PANTHER" id="PTHR18945">
    <property type="entry name" value="NEUROTRANSMITTER GATED ION CHANNEL"/>
    <property type="match status" value="1"/>
</dbReference>
<dbReference type="GO" id="GO:0004888">
    <property type="term" value="F:transmembrane signaling receptor activity"/>
    <property type="evidence" value="ECO:0007669"/>
    <property type="project" value="InterPro"/>
</dbReference>
<proteinExistence type="inferred from homology"/>
<comment type="similarity">
    <text evidence="11">Belongs to the ligand-gated ion channel (TC 1.A.9) family.</text>
</comment>
<dbReference type="GO" id="GO:0005886">
    <property type="term" value="C:plasma membrane"/>
    <property type="evidence" value="ECO:0007669"/>
    <property type="project" value="UniProtKB-SubCell"/>
</dbReference>
<feature type="chain" id="PRO_5028507239" evidence="11">
    <location>
        <begin position="33"/>
        <end position="486"/>
    </location>
</feature>
<sequence>MSITSRSKMNTFYTTIALLVVFLAIFIKHTSAAHGSKCTGNPKQSINSVVECMKTDYDRVQRPNGTDGKALKVSVDIVVITIGSLNDIEMDYSLEFYMRQRWIDPLLRFDQGSLGINGTYAVLDQNLIQNLWRPDSYIENMKSLKFSFQAGPFINQGFRLFPNGMVLVSSRISSTLSCAMEFTNFPMDKQSCPITLSSYFFTEEDLYYDWGEVYIYDGVEMNQFDILGVESKRSSLKFTSGVYSSLKATFKFRRRIQNFMLGFYIPSILTVMLSWVSFFISPNSAPARCALGIITVLAIGGFLTGQRKSFPTVSYVMAADSFILICYVFAFLALLEYAAVHYFFVYDKQLYQMNKAMGKKMKGNTNENFIDEGEYEPGDEEEEEEVQKTEKAKPKEVFVTPIEAFNSNSADMTLPTTEKKGKKKRSLCNILYSILTWPSRLFTTIKEDALIIDKVARVVFPLSFAIFNVIYWSIYKTEHNSDVLKH</sequence>
<dbReference type="InterPro" id="IPR006029">
    <property type="entry name" value="Neurotrans-gated_channel_TM"/>
</dbReference>
<evidence type="ECO:0000256" key="6">
    <source>
        <dbReference type="ARBA" id="ARBA00022729"/>
    </source>
</evidence>
<evidence type="ECO:0000259" key="13">
    <source>
        <dbReference type="Pfam" id="PF02931"/>
    </source>
</evidence>
<dbReference type="PRINTS" id="PR00253">
    <property type="entry name" value="GABAARECEPTR"/>
</dbReference>
<dbReference type="Pfam" id="PF02932">
    <property type="entry name" value="Neur_chan_memb"/>
    <property type="match status" value="1"/>
</dbReference>
<feature type="region of interest" description="Disordered" evidence="12">
    <location>
        <begin position="368"/>
        <end position="391"/>
    </location>
</feature>
<evidence type="ECO:0000259" key="14">
    <source>
        <dbReference type="Pfam" id="PF02932"/>
    </source>
</evidence>
<dbReference type="Gene3D" id="2.70.170.10">
    <property type="entry name" value="Neurotransmitter-gated ion-channel ligand-binding domain"/>
    <property type="match status" value="1"/>
</dbReference>
<evidence type="ECO:0000256" key="11">
    <source>
        <dbReference type="RuleBase" id="RU000687"/>
    </source>
</evidence>
<evidence type="ECO:0000313" key="15">
    <source>
        <dbReference type="Proteomes" id="UP000515163"/>
    </source>
</evidence>
<dbReference type="KEGG" id="aten:116302473"/>
<feature type="signal peptide" evidence="11">
    <location>
        <begin position="1"/>
        <end position="32"/>
    </location>
</feature>
<evidence type="ECO:0000256" key="4">
    <source>
        <dbReference type="ARBA" id="ARBA00022475"/>
    </source>
</evidence>
<dbReference type="OrthoDB" id="5963250at2759"/>
<feature type="transmembrane region" description="Helical" evidence="11">
    <location>
        <begin position="259"/>
        <end position="278"/>
    </location>
</feature>
<dbReference type="Gene3D" id="1.20.58.390">
    <property type="entry name" value="Neurotransmitter-gated ion-channel transmembrane domain"/>
    <property type="match status" value="1"/>
</dbReference>
<evidence type="ECO:0000256" key="2">
    <source>
        <dbReference type="ARBA" id="ARBA00004236"/>
    </source>
</evidence>
<keyword evidence="6 11" id="KW-0732">Signal</keyword>
<dbReference type="InterPro" id="IPR038050">
    <property type="entry name" value="Neuro_actylchol_rec"/>
</dbReference>
<keyword evidence="15" id="KW-1185">Reference proteome</keyword>
<dbReference type="InterPro" id="IPR018000">
    <property type="entry name" value="Neurotransmitter_ion_chnl_CS"/>
</dbReference>
<evidence type="ECO:0000256" key="1">
    <source>
        <dbReference type="ARBA" id="ARBA00004141"/>
    </source>
</evidence>
<reference evidence="16" key="1">
    <citation type="submission" date="2025-08" db="UniProtKB">
        <authorList>
            <consortium name="RefSeq"/>
        </authorList>
    </citation>
    <scope>IDENTIFICATION</scope>
    <source>
        <tissue evidence="16">Tentacle</tissue>
    </source>
</reference>
<dbReference type="PROSITE" id="PS00236">
    <property type="entry name" value="NEUROTR_ION_CHANNEL"/>
    <property type="match status" value="1"/>
</dbReference>
<feature type="domain" description="Neurotransmitter-gated ion-channel transmembrane" evidence="14">
    <location>
        <begin position="264"/>
        <end position="472"/>
    </location>
</feature>
<dbReference type="CDD" id="cd19049">
    <property type="entry name" value="LGIC_TM_anion"/>
    <property type="match status" value="1"/>
</dbReference>
<evidence type="ECO:0000256" key="5">
    <source>
        <dbReference type="ARBA" id="ARBA00022692"/>
    </source>
</evidence>
<keyword evidence="9 11" id="KW-0472">Membrane</keyword>
<feature type="transmembrane region" description="Helical" evidence="11">
    <location>
        <begin position="285"/>
        <end position="302"/>
    </location>
</feature>
<dbReference type="Proteomes" id="UP000515163">
    <property type="component" value="Unplaced"/>
</dbReference>
<dbReference type="InterPro" id="IPR006201">
    <property type="entry name" value="Neur_channel"/>
</dbReference>
<dbReference type="SUPFAM" id="SSF90112">
    <property type="entry name" value="Neurotransmitter-gated ion-channel transmembrane pore"/>
    <property type="match status" value="1"/>
</dbReference>
<evidence type="ECO:0000256" key="9">
    <source>
        <dbReference type="ARBA" id="ARBA00023136"/>
    </source>
</evidence>
<dbReference type="InterPro" id="IPR006028">
    <property type="entry name" value="GABAA/Glycine_rcpt"/>
</dbReference>
<evidence type="ECO:0000256" key="3">
    <source>
        <dbReference type="ARBA" id="ARBA00022448"/>
    </source>
</evidence>
<dbReference type="InterPro" id="IPR006202">
    <property type="entry name" value="Neur_chan_lig-bd"/>
</dbReference>
<dbReference type="FunFam" id="2.70.170.10:FF:000045">
    <property type="entry name" value="Predicted protein"/>
    <property type="match status" value="1"/>
</dbReference>